<feature type="signal peptide" evidence="1">
    <location>
        <begin position="1"/>
        <end position="21"/>
    </location>
</feature>
<dbReference type="EMBL" id="BMYZ01000001">
    <property type="protein sequence ID" value="GGY72173.1"/>
    <property type="molecule type" value="Genomic_DNA"/>
</dbReference>
<evidence type="ECO:0000313" key="3">
    <source>
        <dbReference type="EMBL" id="GGY72173.1"/>
    </source>
</evidence>
<feature type="domain" description="DUF4399" evidence="2">
    <location>
        <begin position="48"/>
        <end position="139"/>
    </location>
</feature>
<name>A0ABQ3AYZ3_9GAMM</name>
<comment type="caution">
    <text evidence="3">The sequence shown here is derived from an EMBL/GenBank/DDBJ whole genome shotgun (WGS) entry which is preliminary data.</text>
</comment>
<dbReference type="InterPro" id="IPR025512">
    <property type="entry name" value="DUF4399"/>
</dbReference>
<proteinExistence type="predicted"/>
<keyword evidence="1" id="KW-0732">Signal</keyword>
<reference evidence="4" key="1">
    <citation type="journal article" date="2019" name="Int. J. Syst. Evol. Microbiol.">
        <title>The Global Catalogue of Microorganisms (GCM) 10K type strain sequencing project: providing services to taxonomists for standard genome sequencing and annotation.</title>
        <authorList>
            <consortium name="The Broad Institute Genomics Platform"/>
            <consortium name="The Broad Institute Genome Sequencing Center for Infectious Disease"/>
            <person name="Wu L."/>
            <person name="Ma J."/>
        </authorList>
    </citation>
    <scope>NUCLEOTIDE SEQUENCE [LARGE SCALE GENOMIC DNA]</scope>
    <source>
        <strain evidence="4">KCTC 32239</strain>
    </source>
</reference>
<gene>
    <name evidence="3" type="ORF">GCM10011613_16410</name>
</gene>
<dbReference type="Proteomes" id="UP000619761">
    <property type="component" value="Unassembled WGS sequence"/>
</dbReference>
<dbReference type="Pfam" id="PF14347">
    <property type="entry name" value="DUF4399"/>
    <property type="match status" value="1"/>
</dbReference>
<evidence type="ECO:0000256" key="1">
    <source>
        <dbReference type="SAM" id="SignalP"/>
    </source>
</evidence>
<protein>
    <recommendedName>
        <fullName evidence="2">DUF4399 domain-containing protein</fullName>
    </recommendedName>
</protein>
<keyword evidence="4" id="KW-1185">Reference proteome</keyword>
<feature type="chain" id="PRO_5047085963" description="DUF4399 domain-containing protein" evidence="1">
    <location>
        <begin position="22"/>
        <end position="139"/>
    </location>
</feature>
<sequence>MKSTMLFSLLAALTISSTTLAADTPAPKGKVFIVEPANGATVPTTFTVKFGASGVDIVPAGTDKPNSGHHHLLIDTDKLPDFHTPLPATPTLLHFGKAQTETQITLTPGKHSLQLVLGDYIHVPGNNPLISEKITVNVQ</sequence>
<evidence type="ECO:0000259" key="2">
    <source>
        <dbReference type="Pfam" id="PF14347"/>
    </source>
</evidence>
<dbReference type="RefSeq" id="WP_189417444.1">
    <property type="nucleotide sequence ID" value="NZ_BMYZ01000001.1"/>
</dbReference>
<organism evidence="3 4">
    <name type="scientific">Cellvibrio zantedeschiae</name>
    <dbReference type="NCBI Taxonomy" id="1237077"/>
    <lineage>
        <taxon>Bacteria</taxon>
        <taxon>Pseudomonadati</taxon>
        <taxon>Pseudomonadota</taxon>
        <taxon>Gammaproteobacteria</taxon>
        <taxon>Cellvibrionales</taxon>
        <taxon>Cellvibrionaceae</taxon>
        <taxon>Cellvibrio</taxon>
    </lineage>
</organism>
<evidence type="ECO:0000313" key="4">
    <source>
        <dbReference type="Proteomes" id="UP000619761"/>
    </source>
</evidence>
<accession>A0ABQ3AYZ3</accession>